<evidence type="ECO:0000256" key="1">
    <source>
        <dbReference type="ARBA" id="ARBA00000083"/>
    </source>
</evidence>
<comment type="cofactor">
    <cofactor evidence="2">
        <name>NAD(+)</name>
        <dbReference type="ChEBI" id="CHEBI:57540"/>
    </cofactor>
</comment>
<evidence type="ECO:0000256" key="7">
    <source>
        <dbReference type="ARBA" id="ARBA00023027"/>
    </source>
</evidence>
<reference evidence="11 12" key="1">
    <citation type="submission" date="2019-03" db="EMBL/GenBank/DDBJ databases">
        <title>Halomonas marinisediminis sp. nov., a moderately halophilic bacterium isolated from the Bohai Gulf.</title>
        <authorList>
            <person name="Ji X."/>
        </authorList>
    </citation>
    <scope>NUCLEOTIDE SEQUENCE [LARGE SCALE GENOMIC DNA]</scope>
    <source>
        <strain evidence="11 12">204</strain>
    </source>
</reference>
<dbReference type="PANTHER" id="PTHR43725:SF47">
    <property type="entry name" value="UDP-GLUCOSE 4-EPIMERASE"/>
    <property type="match status" value="1"/>
</dbReference>
<comment type="catalytic activity">
    <reaction evidence="1">
        <text>UDP-alpha-D-glucose = UDP-alpha-D-galactose</text>
        <dbReference type="Rhea" id="RHEA:22168"/>
        <dbReference type="ChEBI" id="CHEBI:58885"/>
        <dbReference type="ChEBI" id="CHEBI:66914"/>
        <dbReference type="EC" id="5.1.3.2"/>
    </reaction>
</comment>
<comment type="caution">
    <text evidence="11">The sequence shown here is derived from an EMBL/GenBank/DDBJ whole genome shotgun (WGS) entry which is preliminary data.</text>
</comment>
<gene>
    <name evidence="11" type="ORF">E0702_15360</name>
</gene>
<sequence length="67" mass="7369">MVGSFTRVTGVDVPFSFGERRKGDLAVCWADASKAAQELGWSAKKGLDEMMADTWRWQSANPQGYAV</sequence>
<dbReference type="EMBL" id="SLTR01000029">
    <property type="protein sequence ID" value="TDA95498.1"/>
    <property type="molecule type" value="Genomic_DNA"/>
</dbReference>
<evidence type="ECO:0000256" key="6">
    <source>
        <dbReference type="ARBA" id="ARBA00018569"/>
    </source>
</evidence>
<dbReference type="PANTHER" id="PTHR43725">
    <property type="entry name" value="UDP-GLUCOSE 4-EPIMERASE"/>
    <property type="match status" value="1"/>
</dbReference>
<evidence type="ECO:0000256" key="9">
    <source>
        <dbReference type="ARBA" id="ARBA00031367"/>
    </source>
</evidence>
<comment type="pathway">
    <text evidence="3">Carbohydrate metabolism.</text>
</comment>
<evidence type="ECO:0000256" key="2">
    <source>
        <dbReference type="ARBA" id="ARBA00001911"/>
    </source>
</evidence>
<dbReference type="InterPro" id="IPR036291">
    <property type="entry name" value="NAD(P)-bd_dom_sf"/>
</dbReference>
<dbReference type="Proteomes" id="UP000294823">
    <property type="component" value="Unassembled WGS sequence"/>
</dbReference>
<dbReference type="Gene3D" id="3.90.25.10">
    <property type="entry name" value="UDP-galactose 4-epimerase, domain 1"/>
    <property type="match status" value="1"/>
</dbReference>
<evidence type="ECO:0000256" key="3">
    <source>
        <dbReference type="ARBA" id="ARBA00005007"/>
    </source>
</evidence>
<comment type="similarity">
    <text evidence="4">Belongs to the NAD(P)-dependent epimerase/dehydratase family.</text>
</comment>
<proteinExistence type="inferred from homology"/>
<name>A0ABY2D667_9GAMM</name>
<keyword evidence="7" id="KW-0520">NAD</keyword>
<dbReference type="SUPFAM" id="SSF51735">
    <property type="entry name" value="NAD(P)-binding Rossmann-fold domains"/>
    <property type="match status" value="1"/>
</dbReference>
<protein>
    <recommendedName>
        <fullName evidence="6">UDP-glucose 4-epimerase</fullName>
        <ecNumber evidence="5">5.1.3.2</ecNumber>
    </recommendedName>
    <alternativeName>
        <fullName evidence="10">Galactowaldenase</fullName>
    </alternativeName>
    <alternativeName>
        <fullName evidence="9">UDP-galactose 4-epimerase</fullName>
    </alternativeName>
</protein>
<evidence type="ECO:0000256" key="10">
    <source>
        <dbReference type="ARBA" id="ARBA00033067"/>
    </source>
</evidence>
<evidence type="ECO:0000256" key="8">
    <source>
        <dbReference type="ARBA" id="ARBA00023235"/>
    </source>
</evidence>
<organism evidence="11 12">
    <name type="scientific">Halomonas marinisediminis</name>
    <dbReference type="NCBI Taxonomy" id="2546095"/>
    <lineage>
        <taxon>Bacteria</taxon>
        <taxon>Pseudomonadati</taxon>
        <taxon>Pseudomonadota</taxon>
        <taxon>Gammaproteobacteria</taxon>
        <taxon>Oceanospirillales</taxon>
        <taxon>Halomonadaceae</taxon>
        <taxon>Halomonas</taxon>
    </lineage>
</organism>
<dbReference type="EC" id="5.1.3.2" evidence="5"/>
<evidence type="ECO:0000313" key="12">
    <source>
        <dbReference type="Proteomes" id="UP000294823"/>
    </source>
</evidence>
<evidence type="ECO:0000313" key="11">
    <source>
        <dbReference type="EMBL" id="TDA95498.1"/>
    </source>
</evidence>
<keyword evidence="12" id="KW-1185">Reference proteome</keyword>
<evidence type="ECO:0000256" key="5">
    <source>
        <dbReference type="ARBA" id="ARBA00013189"/>
    </source>
</evidence>
<accession>A0ABY2D667</accession>
<dbReference type="RefSeq" id="WP_132045443.1">
    <property type="nucleotide sequence ID" value="NZ_SLTR01000029.1"/>
</dbReference>
<evidence type="ECO:0000256" key="4">
    <source>
        <dbReference type="ARBA" id="ARBA00007637"/>
    </source>
</evidence>
<keyword evidence="8" id="KW-0413">Isomerase</keyword>